<protein>
    <submittedName>
        <fullName evidence="7">Tungsten-containing aldehyde ferredoxin oxidoreductase cofactor modifying protein</fullName>
    </submittedName>
</protein>
<evidence type="ECO:0000256" key="5">
    <source>
        <dbReference type="SAM" id="Phobius"/>
    </source>
</evidence>
<dbReference type="InterPro" id="IPR006638">
    <property type="entry name" value="Elp3/MiaA/NifB-like_rSAM"/>
</dbReference>
<evidence type="ECO:0000256" key="2">
    <source>
        <dbReference type="ARBA" id="ARBA00022723"/>
    </source>
</evidence>
<dbReference type="GO" id="GO:0003824">
    <property type="term" value="F:catalytic activity"/>
    <property type="evidence" value="ECO:0007669"/>
    <property type="project" value="InterPro"/>
</dbReference>
<dbReference type="Proteomes" id="UP000050360">
    <property type="component" value="Unassembled WGS sequence"/>
</dbReference>
<feature type="domain" description="Radical SAM core" evidence="6">
    <location>
        <begin position="130"/>
        <end position="344"/>
    </location>
</feature>
<dbReference type="GO" id="GO:0006783">
    <property type="term" value="P:heme biosynthetic process"/>
    <property type="evidence" value="ECO:0007669"/>
    <property type="project" value="TreeGrafter"/>
</dbReference>
<dbReference type="Gene3D" id="3.20.20.70">
    <property type="entry name" value="Aldolase class I"/>
    <property type="match status" value="1"/>
</dbReference>
<keyword evidence="2" id="KW-0479">Metal-binding</keyword>
<dbReference type="SMART" id="SM00729">
    <property type="entry name" value="Elp3"/>
    <property type="match status" value="1"/>
</dbReference>
<dbReference type="PROSITE" id="PS51918">
    <property type="entry name" value="RADICAL_SAM"/>
    <property type="match status" value="1"/>
</dbReference>
<dbReference type="GO" id="GO:0051536">
    <property type="term" value="F:iron-sulfur cluster binding"/>
    <property type="evidence" value="ECO:0007669"/>
    <property type="project" value="UniProtKB-KW"/>
</dbReference>
<keyword evidence="3" id="KW-0408">Iron</keyword>
<keyword evidence="5" id="KW-1133">Transmembrane helix</keyword>
<sequence>MQTYSTEVYLPCAIPNISYASRRKSFLDFQQKLYISLTPMSAIPFNFGGLIFIGTAAYFVDDFEMFIDLDREEKTLSQHLFDHPEWKKELEELNAIGGIRFIPSKNNFSYSSEAYAYKKQYQGKNWTNFSLSPITFELDITNNCNALCVHCSRDSGTSESFLSFYKIKKILEQCERFKVQELFVMGGEPLLHPSFESIIKTARDYGIKSIFTSSNGILITPKVAEILAKYSIYVQISIHGASANTHESITRCKGSFKKACDAVKLLRSKNIKVGISFTLLEINKKDIYSIPELALNLRANSLRYLALSDIGRGKQLKRISDSERNEIGKKLKEIHDVFSKQGLEIAVSGFPSITSISEQATLYGCPAGITHIHMDYKGIISLCGSVEGYQIDNQKQHTNILDVWHEEKLRKVRIASQCKCSYRYICSGGCKANIYSASEKDGNCLC</sequence>
<organism evidence="7 8">
    <name type="scientific">Candidatus Methanoperedens nitratireducens</name>
    <dbReference type="NCBI Taxonomy" id="1392998"/>
    <lineage>
        <taxon>Archaea</taxon>
        <taxon>Methanobacteriati</taxon>
        <taxon>Methanobacteriota</taxon>
        <taxon>Stenosarchaea group</taxon>
        <taxon>Methanomicrobia</taxon>
        <taxon>Methanosarcinales</taxon>
        <taxon>ANME-2 cluster</taxon>
        <taxon>Candidatus Methanoperedentaceae</taxon>
        <taxon>Candidatus Methanoperedens</taxon>
    </lineage>
</organism>
<evidence type="ECO:0000259" key="6">
    <source>
        <dbReference type="PROSITE" id="PS51918"/>
    </source>
</evidence>
<evidence type="ECO:0000256" key="3">
    <source>
        <dbReference type="ARBA" id="ARBA00023004"/>
    </source>
</evidence>
<evidence type="ECO:0000313" key="7">
    <source>
        <dbReference type="EMBL" id="KPQ43299.1"/>
    </source>
</evidence>
<dbReference type="GO" id="GO:0046872">
    <property type="term" value="F:metal ion binding"/>
    <property type="evidence" value="ECO:0007669"/>
    <property type="project" value="UniProtKB-KW"/>
</dbReference>
<dbReference type="InterPro" id="IPR007197">
    <property type="entry name" value="rSAM"/>
</dbReference>
<dbReference type="CDD" id="cd01335">
    <property type="entry name" value="Radical_SAM"/>
    <property type="match status" value="1"/>
</dbReference>
<dbReference type="EMBL" id="LKCM01000161">
    <property type="protein sequence ID" value="KPQ43299.1"/>
    <property type="molecule type" value="Genomic_DNA"/>
</dbReference>
<feature type="transmembrane region" description="Helical" evidence="5">
    <location>
        <begin position="33"/>
        <end position="60"/>
    </location>
</feature>
<comment type="caution">
    <text evidence="7">The sequence shown here is derived from an EMBL/GenBank/DDBJ whole genome shotgun (WGS) entry which is preliminary data.</text>
</comment>
<dbReference type="PANTHER" id="PTHR11228">
    <property type="entry name" value="RADICAL SAM DOMAIN PROTEIN"/>
    <property type="match status" value="1"/>
</dbReference>
<dbReference type="SUPFAM" id="SSF102114">
    <property type="entry name" value="Radical SAM enzymes"/>
    <property type="match status" value="1"/>
</dbReference>
<dbReference type="InterPro" id="IPR058240">
    <property type="entry name" value="rSAM_sf"/>
</dbReference>
<dbReference type="InterPro" id="IPR013785">
    <property type="entry name" value="Aldolase_TIM"/>
</dbReference>
<reference evidence="7 8" key="1">
    <citation type="submission" date="2015-09" db="EMBL/GenBank/DDBJ databases">
        <title>A metagenomics-based metabolic model of nitrate-dependent anaerobic oxidation of methane by Methanoperedens-like archaea.</title>
        <authorList>
            <person name="Arshad A."/>
            <person name="Speth D.R."/>
            <person name="De Graaf R.M."/>
            <person name="Op Den Camp H.J."/>
            <person name="Jetten M.S."/>
            <person name="Welte C.U."/>
        </authorList>
    </citation>
    <scope>NUCLEOTIDE SEQUENCE [LARGE SCALE GENOMIC DNA]</scope>
</reference>
<proteinExistence type="predicted"/>
<name>A0A0P8AG38_9EURY</name>
<keyword evidence="5" id="KW-0812">Transmembrane</keyword>
<gene>
    <name evidence="7" type="ORF">MPEBLZ_02142</name>
</gene>
<keyword evidence="1" id="KW-0949">S-adenosyl-L-methionine</keyword>
<evidence type="ECO:0000256" key="1">
    <source>
        <dbReference type="ARBA" id="ARBA00022691"/>
    </source>
</evidence>
<dbReference type="InterPro" id="IPR050377">
    <property type="entry name" value="Radical_SAM_PqqE_MftC-like"/>
</dbReference>
<dbReference type="SFLD" id="SFLDG01067">
    <property type="entry name" value="SPASM/twitch_domain_containing"/>
    <property type="match status" value="1"/>
</dbReference>
<keyword evidence="5" id="KW-0472">Membrane</keyword>
<dbReference type="PANTHER" id="PTHR11228:SF7">
    <property type="entry name" value="PQQA PEPTIDE CYCLASE"/>
    <property type="match status" value="1"/>
</dbReference>
<evidence type="ECO:0000313" key="8">
    <source>
        <dbReference type="Proteomes" id="UP000050360"/>
    </source>
</evidence>
<dbReference type="SFLD" id="SFLDS00029">
    <property type="entry name" value="Radical_SAM"/>
    <property type="match status" value="1"/>
</dbReference>
<evidence type="ECO:0000256" key="4">
    <source>
        <dbReference type="ARBA" id="ARBA00023014"/>
    </source>
</evidence>
<accession>A0A0P8AG38</accession>
<dbReference type="AlphaFoldDB" id="A0A0P8AG38"/>
<dbReference type="SFLD" id="SFLDG01386">
    <property type="entry name" value="main_SPASM_domain-containing"/>
    <property type="match status" value="1"/>
</dbReference>
<dbReference type="Pfam" id="PF04055">
    <property type="entry name" value="Radical_SAM"/>
    <property type="match status" value="1"/>
</dbReference>
<keyword evidence="4" id="KW-0411">Iron-sulfur</keyword>